<feature type="compositionally biased region" description="Basic and acidic residues" evidence="10">
    <location>
        <begin position="569"/>
        <end position="592"/>
    </location>
</feature>
<accession>A0AAV8V145</accession>
<dbReference type="GO" id="GO:0003723">
    <property type="term" value="F:RNA binding"/>
    <property type="evidence" value="ECO:0007669"/>
    <property type="project" value="UniProtKB-KW"/>
</dbReference>
<dbReference type="EMBL" id="JAMWBK010000001">
    <property type="protein sequence ID" value="KAJ8908583.1"/>
    <property type="molecule type" value="Genomic_DNA"/>
</dbReference>
<feature type="domain" description="DEAD-box RNA helicase Q" evidence="13">
    <location>
        <begin position="69"/>
        <end position="97"/>
    </location>
</feature>
<reference evidence="14 15" key="1">
    <citation type="journal article" date="2023" name="Nat. Commun.">
        <title>Origin of minicircular mitochondrial genomes in red algae.</title>
        <authorList>
            <person name="Lee Y."/>
            <person name="Cho C.H."/>
            <person name="Lee Y.M."/>
            <person name="Park S.I."/>
            <person name="Yang J.H."/>
            <person name="West J.A."/>
            <person name="Bhattacharya D."/>
            <person name="Yoon H.S."/>
        </authorList>
    </citation>
    <scope>NUCLEOTIDE SEQUENCE [LARGE SCALE GENOMIC DNA]</scope>
    <source>
        <strain evidence="14 15">CCMP1338</strain>
        <tissue evidence="14">Whole cell</tissue>
    </source>
</reference>
<dbReference type="PROSITE" id="PS51194">
    <property type="entry name" value="HELICASE_CTER"/>
    <property type="match status" value="1"/>
</dbReference>
<evidence type="ECO:0000313" key="15">
    <source>
        <dbReference type="Proteomes" id="UP001157974"/>
    </source>
</evidence>
<dbReference type="PROSITE" id="PS51195">
    <property type="entry name" value="Q_MOTIF"/>
    <property type="match status" value="1"/>
</dbReference>
<dbReference type="InterPro" id="IPR027417">
    <property type="entry name" value="P-loop_NTPase"/>
</dbReference>
<dbReference type="InterPro" id="IPR014001">
    <property type="entry name" value="Helicase_ATP-bd"/>
</dbReference>
<feature type="region of interest" description="Disordered" evidence="10">
    <location>
        <begin position="552"/>
        <end position="614"/>
    </location>
</feature>
<dbReference type="GO" id="GO:0003724">
    <property type="term" value="F:RNA helicase activity"/>
    <property type="evidence" value="ECO:0007669"/>
    <property type="project" value="UniProtKB-EC"/>
</dbReference>
<evidence type="ECO:0000256" key="2">
    <source>
        <dbReference type="ARBA" id="ARBA00022741"/>
    </source>
</evidence>
<evidence type="ECO:0000256" key="9">
    <source>
        <dbReference type="PROSITE-ProRule" id="PRU00552"/>
    </source>
</evidence>
<evidence type="ECO:0000259" key="13">
    <source>
        <dbReference type="PROSITE" id="PS51195"/>
    </source>
</evidence>
<dbReference type="SUPFAM" id="SSF52540">
    <property type="entry name" value="P-loop containing nucleoside triphosphate hydrolases"/>
    <property type="match status" value="2"/>
</dbReference>
<dbReference type="Proteomes" id="UP001157974">
    <property type="component" value="Unassembled WGS sequence"/>
</dbReference>
<evidence type="ECO:0000259" key="12">
    <source>
        <dbReference type="PROSITE" id="PS51194"/>
    </source>
</evidence>
<feature type="compositionally biased region" description="Basic residues" evidence="10">
    <location>
        <begin position="27"/>
        <end position="43"/>
    </location>
</feature>
<evidence type="ECO:0000256" key="5">
    <source>
        <dbReference type="ARBA" id="ARBA00022840"/>
    </source>
</evidence>
<dbReference type="PANTHER" id="PTHR47959">
    <property type="entry name" value="ATP-DEPENDENT RNA HELICASE RHLE-RELATED"/>
    <property type="match status" value="1"/>
</dbReference>
<dbReference type="InterPro" id="IPR014014">
    <property type="entry name" value="RNA_helicase_DEAD_Q_motif"/>
</dbReference>
<comment type="caution">
    <text evidence="14">The sequence shown here is derived from an EMBL/GenBank/DDBJ whole genome shotgun (WGS) entry which is preliminary data.</text>
</comment>
<dbReference type="Pfam" id="PF00271">
    <property type="entry name" value="Helicase_C"/>
    <property type="match status" value="1"/>
</dbReference>
<comment type="similarity">
    <text evidence="7">Belongs to the DEAD box helicase family. DDX56/DBP9 subfamily.</text>
</comment>
<feature type="short sequence motif" description="Q motif" evidence="9">
    <location>
        <begin position="69"/>
        <end position="97"/>
    </location>
</feature>
<feature type="domain" description="Helicase C-terminal" evidence="12">
    <location>
        <begin position="299"/>
        <end position="474"/>
    </location>
</feature>
<keyword evidence="15" id="KW-1185">Reference proteome</keyword>
<gene>
    <name evidence="14" type="ORF">NDN08_005288</name>
</gene>
<dbReference type="GO" id="GO:0005524">
    <property type="term" value="F:ATP binding"/>
    <property type="evidence" value="ECO:0007669"/>
    <property type="project" value="UniProtKB-KW"/>
</dbReference>
<sequence>MGRNGEGGSREVGEQVRRMGEKDKLKKNSKKSLKVMKKKRKSKTPSENEEAAEEEQTQHEQPAVAEPVGSFEEMGLDARILRACKSVGFEKPTPVQASMIPAALMGRDVLAAAPTGSGKTAAFLLPILNSLVSRDAFGDGIVRAVILVPTRELCYQVAGVSRKLVKYAPQLSVRTLVRKSGDGSVPNADLLVATPSALAERLDNSAAQFDQVQFVVVDEADLVLSYGYDEDTRRSIASIPPSSQSMLVSASLGEDLDELKKLVLRKPMVIKITMDDVGKSSGLVTHNITTLTTTQDKYLVTYALLRLQVLTGKTLIFVNEIDTAFRLKLFLDKFSIRSATLNGELPLNSRIHCVEQFNAGVFDVLVACDEDLIVSRSEDKPNKRKPKRDSGGRENEFGLSRGIDFHEVSTVLNFGLPFHSNSYMHRAGRTARAGRTGTVLSLPIEGKEQESLEKICAQQGLRLEKLVMRMDQVESLRYRVEDSLRSITRAHVLDARLKDVKREMLASEKLQDFFESNPKDFEALKHDKALTPQVQPHLGDLPAYLLPAALREKAQSRAPVRRKSRSNSKRSDDRDPLDNVGRKNRGHETSRDRYRHRKGIARKRRGPRKAGKHT</sequence>
<proteinExistence type="inferred from homology"/>
<feature type="compositionally biased region" description="Basic residues" evidence="10">
    <location>
        <begin position="559"/>
        <end position="568"/>
    </location>
</feature>
<dbReference type="Gene3D" id="3.40.50.300">
    <property type="entry name" value="P-loop containing nucleotide triphosphate hydrolases"/>
    <property type="match status" value="2"/>
</dbReference>
<name>A0AAV8V145_9RHOD</name>
<dbReference type="InterPro" id="IPR011545">
    <property type="entry name" value="DEAD/DEAH_box_helicase_dom"/>
</dbReference>
<dbReference type="SMART" id="SM00487">
    <property type="entry name" value="DEXDc"/>
    <property type="match status" value="1"/>
</dbReference>
<feature type="domain" description="Helicase ATP-binding" evidence="11">
    <location>
        <begin position="100"/>
        <end position="270"/>
    </location>
</feature>
<dbReference type="GO" id="GO:0016787">
    <property type="term" value="F:hydrolase activity"/>
    <property type="evidence" value="ECO:0007669"/>
    <property type="project" value="UniProtKB-KW"/>
</dbReference>
<dbReference type="EC" id="3.6.4.13" evidence="1"/>
<evidence type="ECO:0000256" key="1">
    <source>
        <dbReference type="ARBA" id="ARBA00012552"/>
    </source>
</evidence>
<evidence type="ECO:0000259" key="11">
    <source>
        <dbReference type="PROSITE" id="PS51192"/>
    </source>
</evidence>
<evidence type="ECO:0000256" key="4">
    <source>
        <dbReference type="ARBA" id="ARBA00022806"/>
    </source>
</evidence>
<dbReference type="InterPro" id="IPR050079">
    <property type="entry name" value="DEAD_box_RNA_helicase"/>
</dbReference>
<evidence type="ECO:0000256" key="8">
    <source>
        <dbReference type="ARBA" id="ARBA00047984"/>
    </source>
</evidence>
<feature type="compositionally biased region" description="Basic residues" evidence="10">
    <location>
        <begin position="593"/>
        <end position="614"/>
    </location>
</feature>
<dbReference type="CDD" id="cd18787">
    <property type="entry name" value="SF2_C_DEAD"/>
    <property type="match status" value="1"/>
</dbReference>
<keyword evidence="5" id="KW-0067">ATP-binding</keyword>
<dbReference type="Pfam" id="PF00270">
    <property type="entry name" value="DEAD"/>
    <property type="match status" value="1"/>
</dbReference>
<organism evidence="14 15">
    <name type="scientific">Rhodosorus marinus</name>
    <dbReference type="NCBI Taxonomy" id="101924"/>
    <lineage>
        <taxon>Eukaryota</taxon>
        <taxon>Rhodophyta</taxon>
        <taxon>Stylonematophyceae</taxon>
        <taxon>Stylonematales</taxon>
        <taxon>Stylonemataceae</taxon>
        <taxon>Rhodosorus</taxon>
    </lineage>
</organism>
<dbReference type="AlphaFoldDB" id="A0AAV8V145"/>
<evidence type="ECO:0000256" key="10">
    <source>
        <dbReference type="SAM" id="MobiDB-lite"/>
    </source>
</evidence>
<evidence type="ECO:0000256" key="3">
    <source>
        <dbReference type="ARBA" id="ARBA00022801"/>
    </source>
</evidence>
<keyword evidence="6" id="KW-0694">RNA-binding</keyword>
<dbReference type="SMART" id="SM00490">
    <property type="entry name" value="HELICc"/>
    <property type="match status" value="1"/>
</dbReference>
<keyword evidence="4" id="KW-0347">Helicase</keyword>
<protein>
    <recommendedName>
        <fullName evidence="1">RNA helicase</fullName>
        <ecNumber evidence="1">3.6.4.13</ecNumber>
    </recommendedName>
</protein>
<feature type="compositionally biased region" description="Basic and acidic residues" evidence="10">
    <location>
        <begin position="8"/>
        <end position="26"/>
    </location>
</feature>
<keyword evidence="3" id="KW-0378">Hydrolase</keyword>
<evidence type="ECO:0000256" key="6">
    <source>
        <dbReference type="ARBA" id="ARBA00022884"/>
    </source>
</evidence>
<dbReference type="PANTHER" id="PTHR47959:SF21">
    <property type="entry name" value="DEAD-BOX HELICASE 56"/>
    <property type="match status" value="1"/>
</dbReference>
<evidence type="ECO:0000313" key="14">
    <source>
        <dbReference type="EMBL" id="KAJ8908583.1"/>
    </source>
</evidence>
<comment type="catalytic activity">
    <reaction evidence="8">
        <text>ATP + H2O = ADP + phosphate + H(+)</text>
        <dbReference type="Rhea" id="RHEA:13065"/>
        <dbReference type="ChEBI" id="CHEBI:15377"/>
        <dbReference type="ChEBI" id="CHEBI:15378"/>
        <dbReference type="ChEBI" id="CHEBI:30616"/>
        <dbReference type="ChEBI" id="CHEBI:43474"/>
        <dbReference type="ChEBI" id="CHEBI:456216"/>
        <dbReference type="EC" id="3.6.4.13"/>
    </reaction>
</comment>
<keyword evidence="2" id="KW-0547">Nucleotide-binding</keyword>
<evidence type="ECO:0000256" key="7">
    <source>
        <dbReference type="ARBA" id="ARBA00038041"/>
    </source>
</evidence>
<dbReference type="GO" id="GO:0005829">
    <property type="term" value="C:cytosol"/>
    <property type="evidence" value="ECO:0007669"/>
    <property type="project" value="TreeGrafter"/>
</dbReference>
<feature type="region of interest" description="Disordered" evidence="10">
    <location>
        <begin position="1"/>
        <end position="69"/>
    </location>
</feature>
<dbReference type="PROSITE" id="PS51192">
    <property type="entry name" value="HELICASE_ATP_BIND_1"/>
    <property type="match status" value="1"/>
</dbReference>
<dbReference type="InterPro" id="IPR001650">
    <property type="entry name" value="Helicase_C-like"/>
</dbReference>